<keyword evidence="1" id="KW-0805">Transcription regulation</keyword>
<dbReference type="EMBL" id="CP028989">
    <property type="protein sequence ID" value="UUO64596.1"/>
    <property type="molecule type" value="Genomic_DNA"/>
</dbReference>
<dbReference type="GO" id="GO:0003700">
    <property type="term" value="F:DNA-binding transcription factor activity"/>
    <property type="evidence" value="ECO:0007669"/>
    <property type="project" value="InterPro"/>
</dbReference>
<evidence type="ECO:0000259" key="5">
    <source>
        <dbReference type="PROSITE" id="PS01124"/>
    </source>
</evidence>
<accession>A0AAE9N578</accession>
<dbReference type="AlphaFoldDB" id="A0AAE9N578"/>
<protein>
    <submittedName>
        <fullName evidence="6">AraC family transcriptional regulator</fullName>
    </submittedName>
</protein>
<sequence>MTLAATELAFRAASVALLLVLAASLLSGFRHVLAARLGAAFALGSAAHAASYSVGVTSLIPAWHAPLIALSTGNIVVFWLFTRALFDDEFRLRGWHGLVWALVTAFSFAGCVWIAPGGHARFSVTIVNLIVLGFIALAIGQTVASWPADLVERRRRVRVFIVCTAALYGGLNAALQIVVAGSDVGAVADAINTGVLAGVVAAIACAMMRVDGADLFPASAAAPAVLARPAPVDESADQRLIDALMRLMADERIYRQENITIGVLAGRLKIPEYRLRRLINQRLGYRNFNVFLNNHRIEEAKAALADPAQAEVPVITIAMDAGFQSLGPFNRAFKAVTGVTPTEYRRLKAAVAPGIPVAT</sequence>
<evidence type="ECO:0000313" key="7">
    <source>
        <dbReference type="Proteomes" id="UP001058872"/>
    </source>
</evidence>
<gene>
    <name evidence="6" type="ORF">DCM83_04750</name>
</gene>
<evidence type="ECO:0000256" key="2">
    <source>
        <dbReference type="ARBA" id="ARBA00023125"/>
    </source>
</evidence>
<feature type="domain" description="HTH araC/xylS-type" evidence="5">
    <location>
        <begin position="238"/>
        <end position="347"/>
    </location>
</feature>
<dbReference type="Proteomes" id="UP001058872">
    <property type="component" value="Chromosome"/>
</dbReference>
<evidence type="ECO:0000313" key="6">
    <source>
        <dbReference type="EMBL" id="UUO64596.1"/>
    </source>
</evidence>
<feature type="transmembrane region" description="Helical" evidence="4">
    <location>
        <begin position="68"/>
        <end position="86"/>
    </location>
</feature>
<dbReference type="PANTHER" id="PTHR43280">
    <property type="entry name" value="ARAC-FAMILY TRANSCRIPTIONAL REGULATOR"/>
    <property type="match status" value="1"/>
</dbReference>
<dbReference type="GO" id="GO:0043565">
    <property type="term" value="F:sequence-specific DNA binding"/>
    <property type="evidence" value="ECO:0007669"/>
    <property type="project" value="InterPro"/>
</dbReference>
<feature type="transmembrane region" description="Helical" evidence="4">
    <location>
        <begin position="122"/>
        <end position="147"/>
    </location>
</feature>
<feature type="transmembrane region" description="Helical" evidence="4">
    <location>
        <begin position="98"/>
        <end position="116"/>
    </location>
</feature>
<dbReference type="InterPro" id="IPR018062">
    <property type="entry name" value="HTH_AraC-typ_CS"/>
</dbReference>
<dbReference type="SUPFAM" id="SSF46689">
    <property type="entry name" value="Homeodomain-like"/>
    <property type="match status" value="1"/>
</dbReference>
<dbReference type="PIRSF" id="PIRSF031684">
    <property type="entry name" value="Txn_reg_031684_prd"/>
    <property type="match status" value="1"/>
</dbReference>
<dbReference type="PANTHER" id="PTHR43280:SF29">
    <property type="entry name" value="ARAC-FAMILY TRANSCRIPTIONAL REGULATOR"/>
    <property type="match status" value="1"/>
</dbReference>
<evidence type="ECO:0000256" key="1">
    <source>
        <dbReference type="ARBA" id="ARBA00023015"/>
    </source>
</evidence>
<dbReference type="RefSeq" id="WP_257178968.1">
    <property type="nucleotide sequence ID" value="NZ_CP028989.1"/>
</dbReference>
<keyword evidence="3" id="KW-0804">Transcription</keyword>
<keyword evidence="4" id="KW-0812">Transmembrane</keyword>
<keyword evidence="4" id="KW-1133">Transmembrane helix</keyword>
<dbReference type="SMART" id="SM00342">
    <property type="entry name" value="HTH_ARAC"/>
    <property type="match status" value="1"/>
</dbReference>
<evidence type="ECO:0000256" key="4">
    <source>
        <dbReference type="SAM" id="Phobius"/>
    </source>
</evidence>
<feature type="transmembrane region" description="Helical" evidence="4">
    <location>
        <begin position="191"/>
        <end position="210"/>
    </location>
</feature>
<dbReference type="InterPro" id="IPR018060">
    <property type="entry name" value="HTH_AraC"/>
</dbReference>
<keyword evidence="4" id="KW-0472">Membrane</keyword>
<dbReference type="Gene3D" id="1.10.10.60">
    <property type="entry name" value="Homeodomain-like"/>
    <property type="match status" value="1"/>
</dbReference>
<keyword evidence="2" id="KW-0238">DNA-binding</keyword>
<dbReference type="Pfam" id="PF12833">
    <property type="entry name" value="HTH_18"/>
    <property type="match status" value="1"/>
</dbReference>
<name>A0AAE9N578_9BRAD</name>
<dbReference type="PROSITE" id="PS00041">
    <property type="entry name" value="HTH_ARAC_FAMILY_1"/>
    <property type="match status" value="1"/>
</dbReference>
<dbReference type="PRINTS" id="PR00032">
    <property type="entry name" value="HTHARAC"/>
</dbReference>
<feature type="transmembrane region" description="Helical" evidence="4">
    <location>
        <begin position="159"/>
        <end position="179"/>
    </location>
</feature>
<evidence type="ECO:0000256" key="3">
    <source>
        <dbReference type="ARBA" id="ARBA00023163"/>
    </source>
</evidence>
<proteinExistence type="predicted"/>
<dbReference type="InterPro" id="IPR016981">
    <property type="entry name" value="Tscrpt_reg_031684_prd"/>
</dbReference>
<organism evidence="6 7">
    <name type="scientific">Bradyrhizobium betae</name>
    <dbReference type="NCBI Taxonomy" id="244734"/>
    <lineage>
        <taxon>Bacteria</taxon>
        <taxon>Pseudomonadati</taxon>
        <taxon>Pseudomonadota</taxon>
        <taxon>Alphaproteobacteria</taxon>
        <taxon>Hyphomicrobiales</taxon>
        <taxon>Nitrobacteraceae</taxon>
        <taxon>Bradyrhizobium</taxon>
    </lineage>
</organism>
<dbReference type="PROSITE" id="PS01124">
    <property type="entry name" value="HTH_ARAC_FAMILY_2"/>
    <property type="match status" value="1"/>
</dbReference>
<dbReference type="InterPro" id="IPR020449">
    <property type="entry name" value="Tscrpt_reg_AraC-type_HTH"/>
</dbReference>
<dbReference type="InterPro" id="IPR009057">
    <property type="entry name" value="Homeodomain-like_sf"/>
</dbReference>
<reference evidence="6" key="1">
    <citation type="submission" date="2018-04" db="EMBL/GenBank/DDBJ databases">
        <title>Genomes of Endosymbiotic and Endophytic Bradyrhizobium Publication status.</title>
        <authorList>
            <person name="Guha S."/>
            <person name="Jorrin B."/>
            <person name="Sarkar M."/>
            <person name="Poole P.S."/>
            <person name="DasGupta M."/>
        </authorList>
    </citation>
    <scope>NUCLEOTIDE SEQUENCE</scope>
    <source>
        <strain evidence="6">WBOS16</strain>
    </source>
</reference>